<evidence type="ECO:0008006" key="5">
    <source>
        <dbReference type="Google" id="ProtNLM"/>
    </source>
</evidence>
<protein>
    <recommendedName>
        <fullName evidence="5">Protein-tyrosine sulfotransferase</fullName>
    </recommendedName>
</protein>
<feature type="compositionally biased region" description="Low complexity" evidence="1">
    <location>
        <begin position="274"/>
        <end position="286"/>
    </location>
</feature>
<keyword evidence="4" id="KW-1185">Reference proteome</keyword>
<feature type="region of interest" description="Disordered" evidence="1">
    <location>
        <begin position="248"/>
        <end position="307"/>
    </location>
</feature>
<dbReference type="Gene3D" id="3.40.50.300">
    <property type="entry name" value="P-loop containing nucleotide triphosphate hydrolases"/>
    <property type="match status" value="1"/>
</dbReference>
<dbReference type="RefSeq" id="XP_004988110.1">
    <property type="nucleotide sequence ID" value="XM_004988053.1"/>
</dbReference>
<keyword evidence="2" id="KW-0732">Signal</keyword>
<dbReference type="GeneID" id="16068636"/>
<sequence>MMKAAVVVLALALALTADVPAGAAPLLSSSSDLPPQMANHSFLFVVGAHHSGTTILDLVICQHPSVSCLLDTNVPENEGQHLQHVYPSAARTGGDLGYGFDPRSRVTEESDFVTDDNRLAIFNAWAKFWDLRKPVLLEKSPPHMLKMRFLQALFTGDRVSFLMTIRHPLGCAHFRYMRPQYREEGVPDCGEEFIAHWLQLYRLAREDMEHIEHVAVIQLEDFVGRSQAMAQGYMAEMERFLGLPNKVHLQGKQSHPRPAVAAAAARRGRTRRNSPGGSDPSASAAGHLQSRSASQSPNSHPQADQLRPQSQRKLLGYHGDRHHVQVSFGSAMRWVDDWNALVDMSSPTCQNLIAKYEDELNQYGYSLRNLSHVTQPKVLREHLLKFEVIEDQED</sequence>
<evidence type="ECO:0000256" key="1">
    <source>
        <dbReference type="SAM" id="MobiDB-lite"/>
    </source>
</evidence>
<accession>F2URR5</accession>
<evidence type="ECO:0000313" key="3">
    <source>
        <dbReference type="EMBL" id="EGD80320.1"/>
    </source>
</evidence>
<feature type="chain" id="PRO_5003290930" description="Protein-tyrosine sulfotransferase" evidence="2">
    <location>
        <begin position="24"/>
        <end position="394"/>
    </location>
</feature>
<dbReference type="SUPFAM" id="SSF52540">
    <property type="entry name" value="P-loop containing nucleoside triphosphate hydrolases"/>
    <property type="match status" value="1"/>
</dbReference>
<dbReference type="InterPro" id="IPR027417">
    <property type="entry name" value="P-loop_NTPase"/>
</dbReference>
<dbReference type="OrthoDB" id="193688at2759"/>
<feature type="compositionally biased region" description="Polar residues" evidence="1">
    <location>
        <begin position="289"/>
        <end position="307"/>
    </location>
</feature>
<evidence type="ECO:0000313" key="4">
    <source>
        <dbReference type="Proteomes" id="UP000007799"/>
    </source>
</evidence>
<dbReference type="Pfam" id="PF13469">
    <property type="entry name" value="Sulfotransfer_3"/>
    <property type="match status" value="1"/>
</dbReference>
<dbReference type="AlphaFoldDB" id="F2URR5"/>
<organism evidence="4">
    <name type="scientific">Salpingoeca rosetta (strain ATCC 50818 / BSB-021)</name>
    <dbReference type="NCBI Taxonomy" id="946362"/>
    <lineage>
        <taxon>Eukaryota</taxon>
        <taxon>Choanoflagellata</taxon>
        <taxon>Craspedida</taxon>
        <taxon>Salpingoecidae</taxon>
        <taxon>Salpingoeca</taxon>
    </lineage>
</organism>
<reference evidence="3" key="1">
    <citation type="submission" date="2009-08" db="EMBL/GenBank/DDBJ databases">
        <title>Annotation of Salpingoeca rosetta.</title>
        <authorList>
            <consortium name="The Broad Institute Genome Sequencing Platform"/>
            <person name="Russ C."/>
            <person name="Cuomo C."/>
            <person name="Burger G."/>
            <person name="Gray M.W."/>
            <person name="Holland P.W.H."/>
            <person name="King N."/>
            <person name="Lang F.B.F."/>
            <person name="Roger A.J."/>
            <person name="Ruiz-Trillo I."/>
            <person name="Young S.K."/>
            <person name="Zeng Q."/>
            <person name="Gargeya S."/>
            <person name="Alvarado L."/>
            <person name="Berlin A."/>
            <person name="Chapman S.B."/>
            <person name="Chen Z."/>
            <person name="Freedman E."/>
            <person name="Gellesch M."/>
            <person name="Goldberg J."/>
            <person name="Griggs A."/>
            <person name="Gujja S."/>
            <person name="Heilman E."/>
            <person name="Heiman D."/>
            <person name="Howarth C."/>
            <person name="Mehta T."/>
            <person name="Neiman D."/>
            <person name="Pearson M."/>
            <person name="Roberts A."/>
            <person name="Saif S."/>
            <person name="Shea T."/>
            <person name="Shenoy N."/>
            <person name="Sisk P."/>
            <person name="Stolte C."/>
            <person name="Sykes S."/>
            <person name="White J."/>
            <person name="Yandava C."/>
            <person name="Haas B."/>
            <person name="Nusbaum C."/>
            <person name="Birren B."/>
        </authorList>
    </citation>
    <scope>NUCLEOTIDE SEQUENCE [LARGE SCALE GENOMIC DNA]</scope>
    <source>
        <strain evidence="3">ATCC 50818</strain>
    </source>
</reference>
<evidence type="ECO:0000256" key="2">
    <source>
        <dbReference type="SAM" id="SignalP"/>
    </source>
</evidence>
<name>F2URR5_SALR5</name>
<dbReference type="EMBL" id="GL832992">
    <property type="protein sequence ID" value="EGD80320.1"/>
    <property type="molecule type" value="Genomic_DNA"/>
</dbReference>
<gene>
    <name evidence="3" type="ORF">PTSG_10575</name>
</gene>
<dbReference type="Proteomes" id="UP000007799">
    <property type="component" value="Unassembled WGS sequence"/>
</dbReference>
<dbReference type="eggNOG" id="ENOG502S9SH">
    <property type="taxonomic scope" value="Eukaryota"/>
</dbReference>
<dbReference type="InParanoid" id="F2URR5"/>
<feature type="signal peptide" evidence="2">
    <location>
        <begin position="1"/>
        <end position="23"/>
    </location>
</feature>
<proteinExistence type="predicted"/>
<dbReference type="KEGG" id="sre:PTSG_10575"/>